<dbReference type="Proteomes" id="UP000654075">
    <property type="component" value="Unassembled WGS sequence"/>
</dbReference>
<accession>A0A813H414</accession>
<proteinExistence type="predicted"/>
<organism evidence="3 4">
    <name type="scientific">Polarella glacialis</name>
    <name type="common">Dinoflagellate</name>
    <dbReference type="NCBI Taxonomy" id="89957"/>
    <lineage>
        <taxon>Eukaryota</taxon>
        <taxon>Sar</taxon>
        <taxon>Alveolata</taxon>
        <taxon>Dinophyceae</taxon>
        <taxon>Suessiales</taxon>
        <taxon>Suessiaceae</taxon>
        <taxon>Polarella</taxon>
    </lineage>
</organism>
<feature type="domain" description="PTM/DIR17-like Tudor" evidence="2">
    <location>
        <begin position="19"/>
        <end position="67"/>
    </location>
</feature>
<dbReference type="InterPro" id="IPR047365">
    <property type="entry name" value="Tudor_AtPTM-like"/>
</dbReference>
<protein>
    <recommendedName>
        <fullName evidence="2">PTM/DIR17-like Tudor domain-containing protein</fullName>
    </recommendedName>
</protein>
<feature type="non-terminal residue" evidence="3">
    <location>
        <position position="1"/>
    </location>
</feature>
<gene>
    <name evidence="3" type="ORF">PGLA1383_LOCUS48367</name>
</gene>
<feature type="compositionally biased region" description="Basic and acidic residues" evidence="1">
    <location>
        <begin position="219"/>
        <end position="229"/>
    </location>
</feature>
<feature type="non-terminal residue" evidence="3">
    <location>
        <position position="341"/>
    </location>
</feature>
<dbReference type="Pfam" id="PF21743">
    <property type="entry name" value="PTM_DIR17_Tudor"/>
    <property type="match status" value="1"/>
</dbReference>
<dbReference type="AlphaFoldDB" id="A0A813H414"/>
<sequence length="341" mass="35067">DLVPLSRDKAKEDPLFLARICKNFGAGYYYGQVIAIDADVKSGERAYHVAYEDGDEEHLSAPEIRQTMVRGEGPEFSAAGSRRASAATLNFSCAPTPRPSSAGAAAGAVRWQGSSMPRAAGAGAGWTRQIGNGALVTAAVVAALAAAGALSSLCFSCSLGFGGVSGGTEWEYSDAGARNAVAGLAPPLPPWAQEVPKPAASSWVQEQAAAMATGGRSAVEQDQKVEEVPKATGSEPSEVPAWAAAGEMMPLGDSFARLPQGDSDSQVADETNEGESRPSVAHEPVPHTVDEVEVEVFTGEAPMTVQSVSEEEVAAAIAAATQALSHVAKVSSVRLLCNLGE</sequence>
<name>A0A813H414_POLGL</name>
<keyword evidence="4" id="KW-1185">Reference proteome</keyword>
<evidence type="ECO:0000256" key="1">
    <source>
        <dbReference type="SAM" id="MobiDB-lite"/>
    </source>
</evidence>
<dbReference type="EMBL" id="CAJNNV010030395">
    <property type="protein sequence ID" value="CAE8632398.1"/>
    <property type="molecule type" value="Genomic_DNA"/>
</dbReference>
<comment type="caution">
    <text evidence="3">The sequence shown here is derived from an EMBL/GenBank/DDBJ whole genome shotgun (WGS) entry which is preliminary data.</text>
</comment>
<feature type="region of interest" description="Disordered" evidence="1">
    <location>
        <begin position="259"/>
        <end position="283"/>
    </location>
</feature>
<evidence type="ECO:0000313" key="4">
    <source>
        <dbReference type="Proteomes" id="UP000654075"/>
    </source>
</evidence>
<dbReference type="OrthoDB" id="168165at2759"/>
<evidence type="ECO:0000259" key="2">
    <source>
        <dbReference type="Pfam" id="PF21743"/>
    </source>
</evidence>
<evidence type="ECO:0000313" key="3">
    <source>
        <dbReference type="EMBL" id="CAE8632398.1"/>
    </source>
</evidence>
<feature type="region of interest" description="Disordered" evidence="1">
    <location>
        <begin position="207"/>
        <end position="237"/>
    </location>
</feature>
<dbReference type="Gene3D" id="2.30.30.140">
    <property type="match status" value="1"/>
</dbReference>
<reference evidence="3" key="1">
    <citation type="submission" date="2021-02" db="EMBL/GenBank/DDBJ databases">
        <authorList>
            <person name="Dougan E. K."/>
            <person name="Rhodes N."/>
            <person name="Thang M."/>
            <person name="Chan C."/>
        </authorList>
    </citation>
    <scope>NUCLEOTIDE SEQUENCE</scope>
</reference>